<dbReference type="Proteomes" id="UP000265520">
    <property type="component" value="Unassembled WGS sequence"/>
</dbReference>
<reference evidence="1 2" key="1">
    <citation type="journal article" date="2018" name="Front. Plant Sci.">
        <title>Red Clover (Trifolium pratense) and Zigzag Clover (T. medium) - A Picture of Genomic Similarities and Differences.</title>
        <authorList>
            <person name="Dluhosova J."/>
            <person name="Istvanek J."/>
            <person name="Nedelnik J."/>
            <person name="Repkova J."/>
        </authorList>
    </citation>
    <scope>NUCLEOTIDE SEQUENCE [LARGE SCALE GENOMIC DNA]</scope>
    <source>
        <strain evidence="2">cv. 10/8</strain>
        <tissue evidence="1">Leaf</tissue>
    </source>
</reference>
<dbReference type="Pfam" id="PF26182">
    <property type="entry name" value="Ig_NUP210_5th"/>
    <property type="match status" value="1"/>
</dbReference>
<feature type="non-terminal residue" evidence="1">
    <location>
        <position position="1"/>
    </location>
</feature>
<protein>
    <submittedName>
        <fullName evidence="1">Nuclear pore membrane glycoprotein 210-like</fullName>
    </submittedName>
</protein>
<evidence type="ECO:0000313" key="2">
    <source>
        <dbReference type="Proteomes" id="UP000265520"/>
    </source>
</evidence>
<dbReference type="AlphaFoldDB" id="A0A392PGJ4"/>
<sequence length="64" mass="6955">VTLPSPHHQWSASNDSVAQVDSKTGLAYAWNLGMTAIAVEDTRVAGHVQVSSLNVVWNFKDIFS</sequence>
<dbReference type="PANTHER" id="PTHR23019:SF0">
    <property type="entry name" value="NUCLEAR PORE MEMBRANE GLYCOPROTEIN 210"/>
    <property type="match status" value="1"/>
</dbReference>
<dbReference type="SUPFAM" id="SSF49373">
    <property type="entry name" value="Invasin/intimin cell-adhesion fragments"/>
    <property type="match status" value="1"/>
</dbReference>
<comment type="caution">
    <text evidence="1">The sequence shown here is derived from an EMBL/GenBank/DDBJ whole genome shotgun (WGS) entry which is preliminary data.</text>
</comment>
<dbReference type="InterPro" id="IPR008964">
    <property type="entry name" value="Invasin/intimin_cell_adhesion"/>
</dbReference>
<dbReference type="InterPro" id="IPR045197">
    <property type="entry name" value="NUP210-like"/>
</dbReference>
<dbReference type="PANTHER" id="PTHR23019">
    <property type="entry name" value="NUCLEAR PORE MEMBRANE GLYCOPROTEIN GP210-RELATED"/>
    <property type="match status" value="1"/>
</dbReference>
<dbReference type="EMBL" id="LXQA010074693">
    <property type="protein sequence ID" value="MCI10005.1"/>
    <property type="molecule type" value="Genomic_DNA"/>
</dbReference>
<proteinExistence type="predicted"/>
<name>A0A392PGJ4_9FABA</name>
<organism evidence="1 2">
    <name type="scientific">Trifolium medium</name>
    <dbReference type="NCBI Taxonomy" id="97028"/>
    <lineage>
        <taxon>Eukaryota</taxon>
        <taxon>Viridiplantae</taxon>
        <taxon>Streptophyta</taxon>
        <taxon>Embryophyta</taxon>
        <taxon>Tracheophyta</taxon>
        <taxon>Spermatophyta</taxon>
        <taxon>Magnoliopsida</taxon>
        <taxon>eudicotyledons</taxon>
        <taxon>Gunneridae</taxon>
        <taxon>Pentapetalae</taxon>
        <taxon>rosids</taxon>
        <taxon>fabids</taxon>
        <taxon>Fabales</taxon>
        <taxon>Fabaceae</taxon>
        <taxon>Papilionoideae</taxon>
        <taxon>50 kb inversion clade</taxon>
        <taxon>NPAAA clade</taxon>
        <taxon>Hologalegina</taxon>
        <taxon>IRL clade</taxon>
        <taxon>Trifolieae</taxon>
        <taxon>Trifolium</taxon>
    </lineage>
</organism>
<evidence type="ECO:0000313" key="1">
    <source>
        <dbReference type="EMBL" id="MCI10005.1"/>
    </source>
</evidence>
<accession>A0A392PGJ4</accession>
<keyword evidence="2" id="KW-1185">Reference proteome</keyword>
<gene>
    <name evidence="1" type="ORF">A2U01_0031096</name>
</gene>